<sequence>MRFDGAPPPGWSPISPYEAGEGGATAVWVRDAERYSERASTITVLERIVSATADLEQLAEDLVAVWRKGTTELTVTRSEHIAMGTYGMDVEYTTDGVQALLRKTYLSMAVPSTDGSYLLELVLDTPFYQHTITRTEFTSFVKSISVQP</sequence>
<evidence type="ECO:0000313" key="1">
    <source>
        <dbReference type="EMBL" id="SIB16145.1"/>
    </source>
</evidence>
<dbReference type="EMBL" id="FSHM01000004">
    <property type="protein sequence ID" value="SIB16145.1"/>
    <property type="molecule type" value="Genomic_DNA"/>
</dbReference>
<gene>
    <name evidence="1" type="ORF">SAMEA2070301_03066</name>
</gene>
<protein>
    <recommendedName>
        <fullName evidence="3">DUF1795 domain-containing protein</fullName>
    </recommendedName>
</protein>
<proteinExistence type="predicted"/>
<name>A0AB38D0Q9_9MYCO</name>
<organism evidence="1 2">
    <name type="scientific">Mycobacteroides abscessus subsp. abscessus</name>
    <dbReference type="NCBI Taxonomy" id="1185650"/>
    <lineage>
        <taxon>Bacteria</taxon>
        <taxon>Bacillati</taxon>
        <taxon>Actinomycetota</taxon>
        <taxon>Actinomycetes</taxon>
        <taxon>Mycobacteriales</taxon>
        <taxon>Mycobacteriaceae</taxon>
        <taxon>Mycobacteroides</taxon>
        <taxon>Mycobacteroides abscessus</taxon>
    </lineage>
</organism>
<comment type="caution">
    <text evidence="1">The sequence shown here is derived from an EMBL/GenBank/DDBJ whole genome shotgun (WGS) entry which is preliminary data.</text>
</comment>
<dbReference type="Gene3D" id="3.40.1000.10">
    <property type="entry name" value="Mog1/PsbP, alpha/beta/alpha sandwich"/>
    <property type="match status" value="1"/>
</dbReference>
<reference evidence="1 2" key="1">
    <citation type="submission" date="2016-11" db="EMBL/GenBank/DDBJ databases">
        <authorList>
            <consortium name="Pathogen Informatics"/>
        </authorList>
    </citation>
    <scope>NUCLEOTIDE SEQUENCE [LARGE SCALE GENOMIC DNA]</scope>
    <source>
        <strain evidence="1 2">104</strain>
    </source>
</reference>
<evidence type="ECO:0000313" key="2">
    <source>
        <dbReference type="Proteomes" id="UP000185210"/>
    </source>
</evidence>
<evidence type="ECO:0008006" key="3">
    <source>
        <dbReference type="Google" id="ProtNLM"/>
    </source>
</evidence>
<dbReference type="Proteomes" id="UP000185210">
    <property type="component" value="Unassembled WGS sequence"/>
</dbReference>
<accession>A0AB38D0Q9</accession>
<dbReference type="AlphaFoldDB" id="A0AB38D0Q9"/>